<dbReference type="Gene3D" id="3.40.50.200">
    <property type="entry name" value="Peptidase S8/S53 domain"/>
    <property type="match status" value="1"/>
</dbReference>
<keyword evidence="3 5" id="KW-0378">Hydrolase</keyword>
<comment type="similarity">
    <text evidence="1 5">Belongs to the peptidase S8 family.</text>
</comment>
<gene>
    <name evidence="8" type="ORF">Daus18300_003922</name>
</gene>
<evidence type="ECO:0000259" key="6">
    <source>
        <dbReference type="Pfam" id="PF00082"/>
    </source>
</evidence>
<dbReference type="InterPro" id="IPR000209">
    <property type="entry name" value="Peptidase_S8/S53_dom"/>
</dbReference>
<evidence type="ECO:0000313" key="8">
    <source>
        <dbReference type="EMBL" id="KAL1873557.1"/>
    </source>
</evidence>
<dbReference type="Proteomes" id="UP001583177">
    <property type="component" value="Unassembled WGS sequence"/>
</dbReference>
<evidence type="ECO:0000256" key="1">
    <source>
        <dbReference type="ARBA" id="ARBA00011073"/>
    </source>
</evidence>
<dbReference type="PROSITE" id="PS00136">
    <property type="entry name" value="SUBTILASE_ASP"/>
    <property type="match status" value="1"/>
</dbReference>
<dbReference type="EMBL" id="JAWRVE010000025">
    <property type="protein sequence ID" value="KAL1873557.1"/>
    <property type="molecule type" value="Genomic_DNA"/>
</dbReference>
<dbReference type="InterPro" id="IPR023827">
    <property type="entry name" value="Peptidase_S8_Asp-AS"/>
</dbReference>
<dbReference type="PANTHER" id="PTHR43806">
    <property type="entry name" value="PEPTIDASE S8"/>
    <property type="match status" value="1"/>
</dbReference>
<sequence>MDERRSLAIQMLFGIVLCLRYGSNITTWNSKEVFILAATDGIQNLNIPPYVLCADSDSEASYLDLPDSQGILEESQLPPSKTFTRMAKVLLEIGLGECLDDLDTDTGGNGQQLWGELRKMVLISKMPGLMDDTHGLDILPYIAAADCCLNFTRSYEFKAKALGKGLDNDTECAIVENILFDEIIPKLCQKSCAPKISSMDAILKVRTQVKASPAAENRFRRQHSAIQRSVNVQSCQQRVYSSRVEDWAKGFFTNLEDFHDSFSSFVKRNEDSSKPPIRVAIIDTGIDKNHVEIIFDGKHIKDEWCFSYVGSASDFHDYNGHGTHCTSLVQKVAPDAEIYVLKVFSGNEFNLEEAGNIPKAIRHATEVWDVDIISMSFGFQLQSSKTNMKRWMEIQQEISRAIDSSHRQLFFAAAANEGENQPRAFPSTHPLVFCVHASDGNGNDSGINPFHEHAENNVMTLGVGITLLDDDEEVIKDGTSFATAIAAGLAASILDLTSRVSQLEDESKAALRTKRGMRMLFRHMSGPDKWNPRPFVVPWNYWEHSFWNNNPRGLDKIWAELDSIFNN</sequence>
<feature type="domain" description="DUF7580" evidence="7">
    <location>
        <begin position="2"/>
        <end position="187"/>
    </location>
</feature>
<keyword evidence="2 5" id="KW-0645">Protease</keyword>
<evidence type="ECO:0000256" key="5">
    <source>
        <dbReference type="PROSITE-ProRule" id="PRU01240"/>
    </source>
</evidence>
<feature type="active site" description="Charge relay system" evidence="5">
    <location>
        <position position="283"/>
    </location>
</feature>
<comment type="caution">
    <text evidence="8">The sequence shown here is derived from an EMBL/GenBank/DDBJ whole genome shotgun (WGS) entry which is preliminary data.</text>
</comment>
<evidence type="ECO:0000256" key="2">
    <source>
        <dbReference type="ARBA" id="ARBA00022670"/>
    </source>
</evidence>
<evidence type="ECO:0008006" key="10">
    <source>
        <dbReference type="Google" id="ProtNLM"/>
    </source>
</evidence>
<reference evidence="8 9" key="1">
    <citation type="journal article" date="2024" name="IMA Fungus">
        <title>IMA Genome - F19 : A genome assembly and annotation guide to empower mycologists, including annotated draft genome sequences of Ceratocystis pirilliformis, Diaporthe australafricana, Fusarium ophioides, Paecilomyces lecythidis, and Sporothrix stenoceras.</title>
        <authorList>
            <person name="Aylward J."/>
            <person name="Wilson A.M."/>
            <person name="Visagie C.M."/>
            <person name="Spraker J."/>
            <person name="Barnes I."/>
            <person name="Buitendag C."/>
            <person name="Ceriani C."/>
            <person name="Del Mar Angel L."/>
            <person name="du Plessis D."/>
            <person name="Fuchs T."/>
            <person name="Gasser K."/>
            <person name="Kramer D."/>
            <person name="Li W."/>
            <person name="Munsamy K."/>
            <person name="Piso A."/>
            <person name="Price J.L."/>
            <person name="Sonnekus B."/>
            <person name="Thomas C."/>
            <person name="van der Nest A."/>
            <person name="van Dijk A."/>
            <person name="van Heerden A."/>
            <person name="van Vuuren N."/>
            <person name="Yilmaz N."/>
            <person name="Duong T.A."/>
            <person name="van der Merwe N.A."/>
            <person name="Wingfield M.J."/>
            <person name="Wingfield B.D."/>
        </authorList>
    </citation>
    <scope>NUCLEOTIDE SEQUENCE [LARGE SCALE GENOMIC DNA]</scope>
    <source>
        <strain evidence="8 9">CMW 18300</strain>
    </source>
</reference>
<organism evidence="8 9">
    <name type="scientific">Diaporthe australafricana</name>
    <dbReference type="NCBI Taxonomy" id="127596"/>
    <lineage>
        <taxon>Eukaryota</taxon>
        <taxon>Fungi</taxon>
        <taxon>Dikarya</taxon>
        <taxon>Ascomycota</taxon>
        <taxon>Pezizomycotina</taxon>
        <taxon>Sordariomycetes</taxon>
        <taxon>Sordariomycetidae</taxon>
        <taxon>Diaporthales</taxon>
        <taxon>Diaporthaceae</taxon>
        <taxon>Diaporthe</taxon>
    </lineage>
</organism>
<dbReference type="Pfam" id="PF24476">
    <property type="entry name" value="DUF7580"/>
    <property type="match status" value="1"/>
</dbReference>
<keyword evidence="4 5" id="KW-0720">Serine protease</keyword>
<feature type="active site" description="Charge relay system" evidence="5">
    <location>
        <position position="321"/>
    </location>
</feature>
<dbReference type="PRINTS" id="PR00723">
    <property type="entry name" value="SUBTILISIN"/>
</dbReference>
<dbReference type="SUPFAM" id="SSF52743">
    <property type="entry name" value="Subtilisin-like"/>
    <property type="match status" value="1"/>
</dbReference>
<dbReference type="InterPro" id="IPR056002">
    <property type="entry name" value="DUF7580"/>
</dbReference>
<evidence type="ECO:0000313" key="9">
    <source>
        <dbReference type="Proteomes" id="UP001583177"/>
    </source>
</evidence>
<name>A0ABR3XC75_9PEZI</name>
<protein>
    <recommendedName>
        <fullName evidence="10">Peptidase S8/S53 domain-containing protein</fullName>
    </recommendedName>
</protein>
<feature type="domain" description="Peptidase S8/S53" evidence="6">
    <location>
        <begin position="277"/>
        <end position="499"/>
    </location>
</feature>
<dbReference type="InterPro" id="IPR015500">
    <property type="entry name" value="Peptidase_S8_subtilisin-rel"/>
</dbReference>
<evidence type="ECO:0000256" key="4">
    <source>
        <dbReference type="ARBA" id="ARBA00022825"/>
    </source>
</evidence>
<dbReference type="InterPro" id="IPR050131">
    <property type="entry name" value="Peptidase_S8_subtilisin-like"/>
</dbReference>
<dbReference type="InterPro" id="IPR036852">
    <property type="entry name" value="Peptidase_S8/S53_dom_sf"/>
</dbReference>
<dbReference type="Pfam" id="PF00082">
    <property type="entry name" value="Peptidase_S8"/>
    <property type="match status" value="1"/>
</dbReference>
<dbReference type="PROSITE" id="PS51892">
    <property type="entry name" value="SUBTILASE"/>
    <property type="match status" value="1"/>
</dbReference>
<proteinExistence type="inferred from homology"/>
<dbReference type="PANTHER" id="PTHR43806:SF11">
    <property type="entry name" value="CEREVISIN-RELATED"/>
    <property type="match status" value="1"/>
</dbReference>
<keyword evidence="9" id="KW-1185">Reference proteome</keyword>
<evidence type="ECO:0000256" key="3">
    <source>
        <dbReference type="ARBA" id="ARBA00022801"/>
    </source>
</evidence>
<evidence type="ECO:0000259" key="7">
    <source>
        <dbReference type="Pfam" id="PF24476"/>
    </source>
</evidence>
<accession>A0ABR3XC75</accession>
<feature type="active site" description="Charge relay system" evidence="5">
    <location>
        <position position="480"/>
    </location>
</feature>